<name>A0A061J7V6_TRYRA</name>
<evidence type="ECO:0000256" key="14">
    <source>
        <dbReference type="ARBA" id="ARBA00023221"/>
    </source>
</evidence>
<evidence type="ECO:0000256" key="15">
    <source>
        <dbReference type="ARBA" id="ARBA00030165"/>
    </source>
</evidence>
<dbReference type="PANTHER" id="PTHR21257">
    <property type="entry name" value="DELTA(14)-STEROL REDUCTASE"/>
    <property type="match status" value="1"/>
</dbReference>
<evidence type="ECO:0000256" key="19">
    <source>
        <dbReference type="SAM" id="MobiDB-lite"/>
    </source>
</evidence>
<protein>
    <recommendedName>
        <fullName evidence="18">Delta(14)-sterol reductase</fullName>
        <ecNumber evidence="3">1.3.1.70</ecNumber>
    </recommendedName>
    <alternativeName>
        <fullName evidence="15">C-14 sterol reductase</fullName>
    </alternativeName>
    <alternativeName>
        <fullName evidence="16">Sterol C14-reductase</fullName>
    </alternativeName>
</protein>
<feature type="transmembrane region" description="Helical" evidence="20">
    <location>
        <begin position="168"/>
        <end position="190"/>
    </location>
</feature>
<dbReference type="PANTHER" id="PTHR21257:SF52">
    <property type="entry name" value="DELTA(14)-STEROL REDUCTASE TM7SF2"/>
    <property type="match status" value="1"/>
</dbReference>
<comment type="pathway">
    <text evidence="17">Steroid biosynthesis.</text>
</comment>
<evidence type="ECO:0000256" key="3">
    <source>
        <dbReference type="ARBA" id="ARBA00012413"/>
    </source>
</evidence>
<dbReference type="Gene3D" id="1.20.120.1630">
    <property type="match status" value="1"/>
</dbReference>
<dbReference type="VEuPathDB" id="TriTrypDB:TRSC58_02100"/>
<sequence length="457" mass="51059">MPSSSRRASRSRSKTPHRTASDARGGAATRKHLSSLNPPTTGYEWGGPVGALAMTLSLPLLVLSLNTLCGEKQCTVNGVYKLHTELIETVRESLSHLPVALGLELVWMLLHTLLYVAPFGARVRGTKLRNGETLVYNMNAVHVFLLTHLVLGALHYQGIVRLAVLADMYVSLMIASIIISTVMSIVLYTASFRAPTVLLSEGGNTGNHVYDFWMGRELNPRTGSLDWKLMCELRPGLIGWSVLNWAFVAKAVEAGTCTPSIVVIALLESLYVFDGLLLEAGNLTMMDIVHDGFGFMLCFGDLTWVPFTYTLKTKFLAYHPVKLSNGYVACVCLVAVVGYIIFRGSNSQKNKFRQNPRDKAVSKLKVMKTARGKSLIISGYWGVCRHPNYMGDWLMTFSWSALTGTMALLPYYQPVYFAVLLMHRQLRDERQMAEKYGEADWKKFCSIVRYRLIPYVY</sequence>
<proteinExistence type="inferred from homology"/>
<dbReference type="AlphaFoldDB" id="A0A061J7V6"/>
<comment type="caution">
    <text evidence="21">The sequence shown here is derived from an EMBL/GenBank/DDBJ whole genome shotgun (WGS) entry which is preliminary data.</text>
</comment>
<comment type="subcellular location">
    <subcellularLocation>
        <location evidence="1">Membrane</location>
        <topology evidence="1">Multi-pass membrane protein</topology>
    </subcellularLocation>
</comment>
<feature type="transmembrane region" description="Helical" evidence="20">
    <location>
        <begin position="136"/>
        <end position="156"/>
    </location>
</feature>
<feature type="transmembrane region" description="Helical" evidence="20">
    <location>
        <begin position="97"/>
        <end position="116"/>
    </location>
</feature>
<evidence type="ECO:0000256" key="13">
    <source>
        <dbReference type="ARBA" id="ARBA00023166"/>
    </source>
</evidence>
<evidence type="ECO:0000256" key="9">
    <source>
        <dbReference type="ARBA" id="ARBA00023002"/>
    </source>
</evidence>
<keyword evidence="4" id="KW-0444">Lipid biosynthesis</keyword>
<dbReference type="InterPro" id="IPR018083">
    <property type="entry name" value="Sterol_reductase_CS"/>
</dbReference>
<dbReference type="GO" id="GO:0005789">
    <property type="term" value="C:endoplasmic reticulum membrane"/>
    <property type="evidence" value="ECO:0007669"/>
    <property type="project" value="TreeGrafter"/>
</dbReference>
<dbReference type="GO" id="GO:0050613">
    <property type="term" value="F:Delta14-sterol reductase activity"/>
    <property type="evidence" value="ECO:0007669"/>
    <property type="project" value="UniProtKB-EC"/>
</dbReference>
<evidence type="ECO:0000256" key="11">
    <source>
        <dbReference type="ARBA" id="ARBA00023098"/>
    </source>
</evidence>
<organism evidence="21 22">
    <name type="scientific">Trypanosoma rangeli SC58</name>
    <dbReference type="NCBI Taxonomy" id="429131"/>
    <lineage>
        <taxon>Eukaryota</taxon>
        <taxon>Discoba</taxon>
        <taxon>Euglenozoa</taxon>
        <taxon>Kinetoplastea</taxon>
        <taxon>Metakinetoplastina</taxon>
        <taxon>Trypanosomatida</taxon>
        <taxon>Trypanosomatidae</taxon>
        <taxon>Trypanosoma</taxon>
        <taxon>Herpetosoma</taxon>
    </lineage>
</organism>
<accession>A0A061J7V6</accession>
<evidence type="ECO:0000256" key="5">
    <source>
        <dbReference type="ARBA" id="ARBA00022692"/>
    </source>
</evidence>
<evidence type="ECO:0000256" key="12">
    <source>
        <dbReference type="ARBA" id="ARBA00023136"/>
    </source>
</evidence>
<dbReference type="Pfam" id="PF01222">
    <property type="entry name" value="ERG4_ERG24"/>
    <property type="match status" value="1"/>
</dbReference>
<reference evidence="21 22" key="1">
    <citation type="submission" date="2013-07" db="EMBL/GenBank/DDBJ databases">
        <authorList>
            <person name="Stoco P.H."/>
            <person name="Wagner G."/>
            <person name="Gerber A."/>
            <person name="Zaha A."/>
            <person name="Thompson C."/>
            <person name="Bartholomeu D.C."/>
            <person name="Luckemeyer D.D."/>
            <person name="Bahia D."/>
            <person name="Loreto E."/>
            <person name="Prestes E.B."/>
            <person name="Lima F.M."/>
            <person name="Rodrigues-Luiz G."/>
            <person name="Vallejo G.A."/>
            <person name="Filho J.F."/>
            <person name="Monteiro K.M."/>
            <person name="Tyler K.M."/>
            <person name="de Almeida L.G."/>
            <person name="Ortiz M.F."/>
            <person name="Siervo M.A."/>
            <person name="de Moraes M.H."/>
            <person name="Cunha O.L."/>
            <person name="Mendonca-Neto R."/>
            <person name="Silva R."/>
            <person name="Teixeira S.M."/>
            <person name="Murta S.M."/>
            <person name="Sincero T.C."/>
            <person name="Mendes T.A."/>
            <person name="Urmenyi T.P."/>
            <person name="Silva V.G."/>
            <person name="da Rocha W.D."/>
            <person name="Andersson B."/>
            <person name="Romanha A.J."/>
            <person name="Steindel M."/>
            <person name="de Vasconcelos A.T."/>
            <person name="Grisard E.C."/>
        </authorList>
    </citation>
    <scope>NUCLEOTIDE SEQUENCE [LARGE SCALE GENOMIC DNA]</scope>
    <source>
        <strain evidence="21 22">SC58</strain>
    </source>
</reference>
<comment type="similarity">
    <text evidence="2">Belongs to the ERG4/ERG24 family.</text>
</comment>
<evidence type="ECO:0000313" key="21">
    <source>
        <dbReference type="EMBL" id="ESL10171.1"/>
    </source>
</evidence>
<dbReference type="EC" id="1.3.1.70" evidence="3"/>
<dbReference type="FunFam" id="1.20.120.1630:FF:000011">
    <property type="entry name" value="Delta(14)-sterol reductase"/>
    <property type="match status" value="1"/>
</dbReference>
<keyword evidence="22" id="KW-1185">Reference proteome</keyword>
<feature type="transmembrane region" description="Helical" evidence="20">
    <location>
        <begin position="292"/>
        <end position="311"/>
    </location>
</feature>
<feature type="transmembrane region" description="Helical" evidence="20">
    <location>
        <begin position="323"/>
        <end position="342"/>
    </location>
</feature>
<keyword evidence="11" id="KW-0443">Lipid metabolism</keyword>
<keyword evidence="5 20" id="KW-0812">Transmembrane</keyword>
<dbReference type="Proteomes" id="UP000031737">
    <property type="component" value="Unassembled WGS sequence"/>
</dbReference>
<dbReference type="GO" id="GO:0016126">
    <property type="term" value="P:sterol biosynthetic process"/>
    <property type="evidence" value="ECO:0007669"/>
    <property type="project" value="UniProtKB-KW"/>
</dbReference>
<evidence type="ECO:0000256" key="6">
    <source>
        <dbReference type="ARBA" id="ARBA00022857"/>
    </source>
</evidence>
<feature type="compositionally biased region" description="Basic residues" evidence="19">
    <location>
        <begin position="7"/>
        <end position="17"/>
    </location>
</feature>
<dbReference type="EMBL" id="AUPL01002100">
    <property type="protein sequence ID" value="ESL10171.1"/>
    <property type="molecule type" value="Genomic_DNA"/>
</dbReference>
<evidence type="ECO:0000256" key="7">
    <source>
        <dbReference type="ARBA" id="ARBA00022955"/>
    </source>
</evidence>
<feature type="region of interest" description="Disordered" evidence="19">
    <location>
        <begin position="1"/>
        <end position="39"/>
    </location>
</feature>
<dbReference type="OrthoDB" id="5326588at2759"/>
<evidence type="ECO:0000256" key="17">
    <source>
        <dbReference type="ARBA" id="ARBA00060577"/>
    </source>
</evidence>
<dbReference type="PROSITE" id="PS01017">
    <property type="entry name" value="STEROL_REDUCT_1"/>
    <property type="match status" value="1"/>
</dbReference>
<keyword evidence="7" id="KW-0752">Steroid biosynthesis</keyword>
<gene>
    <name evidence="21" type="ORF">TRSC58_02100</name>
</gene>
<feature type="transmembrane region" description="Helical" evidence="20">
    <location>
        <begin position="397"/>
        <end position="422"/>
    </location>
</feature>
<dbReference type="InterPro" id="IPR001171">
    <property type="entry name" value="ERG24_DHCR-like"/>
</dbReference>
<evidence type="ECO:0000313" key="22">
    <source>
        <dbReference type="Proteomes" id="UP000031737"/>
    </source>
</evidence>
<keyword evidence="9" id="KW-0560">Oxidoreductase</keyword>
<evidence type="ECO:0000256" key="16">
    <source>
        <dbReference type="ARBA" id="ARBA00031227"/>
    </source>
</evidence>
<evidence type="ECO:0000256" key="2">
    <source>
        <dbReference type="ARBA" id="ARBA00005402"/>
    </source>
</evidence>
<evidence type="ECO:0000256" key="18">
    <source>
        <dbReference type="ARBA" id="ARBA00069705"/>
    </source>
</evidence>
<keyword evidence="12 20" id="KW-0472">Membrane</keyword>
<keyword evidence="14" id="KW-0753">Steroid metabolism</keyword>
<evidence type="ECO:0000256" key="8">
    <source>
        <dbReference type="ARBA" id="ARBA00022989"/>
    </source>
</evidence>
<keyword evidence="8 20" id="KW-1133">Transmembrane helix</keyword>
<evidence type="ECO:0000256" key="10">
    <source>
        <dbReference type="ARBA" id="ARBA00023011"/>
    </source>
</evidence>
<keyword evidence="10" id="KW-0756">Sterol biosynthesis</keyword>
<keyword evidence="6" id="KW-0521">NADP</keyword>
<evidence type="ECO:0000256" key="20">
    <source>
        <dbReference type="SAM" id="Phobius"/>
    </source>
</evidence>
<keyword evidence="13" id="KW-1207">Sterol metabolism</keyword>
<evidence type="ECO:0000256" key="4">
    <source>
        <dbReference type="ARBA" id="ARBA00022516"/>
    </source>
</evidence>
<evidence type="ECO:0000256" key="1">
    <source>
        <dbReference type="ARBA" id="ARBA00004141"/>
    </source>
</evidence>